<evidence type="ECO:0000313" key="2">
    <source>
        <dbReference type="Proteomes" id="UP001354649"/>
    </source>
</evidence>
<reference evidence="1 2" key="1">
    <citation type="submission" date="2023-11" db="EMBL/GenBank/DDBJ databases">
        <title>30 novel species of actinomycetes from the DSMZ collection.</title>
        <authorList>
            <person name="Nouioui I."/>
        </authorList>
    </citation>
    <scope>NUCLEOTIDE SEQUENCE [LARGE SCALE GENOMIC DNA]</scope>
    <source>
        <strain evidence="1 2">DSM 41602</strain>
    </source>
</reference>
<protein>
    <submittedName>
        <fullName evidence="1">Uncharacterized protein</fullName>
    </submittedName>
</protein>
<dbReference type="AlphaFoldDB" id="A0ABD5JF73"/>
<accession>A0ABD5JF73</accession>
<dbReference type="Proteomes" id="UP001354649">
    <property type="component" value="Unassembled WGS sequence"/>
</dbReference>
<proteinExistence type="predicted"/>
<name>A0ABD5JF73_9ACTN</name>
<organism evidence="1 2">
    <name type="scientific">Streptomyces antimycoticus</name>
    <dbReference type="NCBI Taxonomy" id="68175"/>
    <lineage>
        <taxon>Bacteria</taxon>
        <taxon>Bacillati</taxon>
        <taxon>Actinomycetota</taxon>
        <taxon>Actinomycetes</taxon>
        <taxon>Kitasatosporales</taxon>
        <taxon>Streptomycetaceae</taxon>
        <taxon>Streptomyces</taxon>
        <taxon>Streptomyces violaceusniger group</taxon>
    </lineage>
</organism>
<sequence>MNEEVNDKIRELKAEVYKKRLLDELKLAAERFERLGYTVSISITPVDTETEDKK</sequence>
<gene>
    <name evidence="1" type="ORF">V2K49_28715</name>
</gene>
<comment type="caution">
    <text evidence="1">The sequence shown here is derived from an EMBL/GenBank/DDBJ whole genome shotgun (WGS) entry which is preliminary data.</text>
</comment>
<evidence type="ECO:0000313" key="1">
    <source>
        <dbReference type="EMBL" id="MEE4587053.1"/>
    </source>
</evidence>
<dbReference type="EMBL" id="JAZBJQ010000022">
    <property type="protein sequence ID" value="MEE4587053.1"/>
    <property type="molecule type" value="Genomic_DNA"/>
</dbReference>